<dbReference type="OrthoDB" id="5295388at2"/>
<dbReference type="GO" id="GO:0003998">
    <property type="term" value="F:acylphosphatase activity"/>
    <property type="evidence" value="ECO:0007669"/>
    <property type="project" value="UniProtKB-EC"/>
</dbReference>
<dbReference type="SUPFAM" id="SSF54975">
    <property type="entry name" value="Acylphosphatase/BLUF domain-like"/>
    <property type="match status" value="1"/>
</dbReference>
<keyword evidence="10" id="KW-1185">Reference proteome</keyword>
<evidence type="ECO:0000259" key="6">
    <source>
        <dbReference type="PROSITE" id="PS51160"/>
    </source>
</evidence>
<sequence length="92" mass="9408">MSAIKTVAVVITGRVQGVAYRAWAEGEARRRGLSGHVRNRADGAVEALFSGPEAAVDALVEACRAGPAAARVEDVAVRPAEAPPGGGFRILG</sequence>
<protein>
    <recommendedName>
        <fullName evidence="2 4">acylphosphatase</fullName>
        <ecNumber evidence="2 4">3.6.1.7</ecNumber>
    </recommendedName>
</protein>
<dbReference type="PANTHER" id="PTHR47268:SF4">
    <property type="entry name" value="ACYLPHOSPHATASE"/>
    <property type="match status" value="1"/>
</dbReference>
<evidence type="ECO:0000256" key="2">
    <source>
        <dbReference type="ARBA" id="ARBA00012150"/>
    </source>
</evidence>
<dbReference type="EMBL" id="CABFVH010000037">
    <property type="protein sequence ID" value="VUF14678.1"/>
    <property type="molecule type" value="Genomic_DNA"/>
</dbReference>
<evidence type="ECO:0000313" key="8">
    <source>
        <dbReference type="EMBL" id="VUF14678.1"/>
    </source>
</evidence>
<dbReference type="Proteomes" id="UP001055303">
    <property type="component" value="Unassembled WGS sequence"/>
</dbReference>
<dbReference type="Proteomes" id="UP000401717">
    <property type="component" value="Unassembled WGS sequence"/>
</dbReference>
<dbReference type="EC" id="3.6.1.7" evidence="2 4"/>
<gene>
    <name evidence="8" type="primary">acyP</name>
    <name evidence="7" type="ORF">IFDJLNFL_3803</name>
    <name evidence="8" type="ORF">MTDSW087_04403</name>
</gene>
<evidence type="ECO:0000313" key="7">
    <source>
        <dbReference type="EMBL" id="GJD57890.1"/>
    </source>
</evidence>
<evidence type="ECO:0000256" key="5">
    <source>
        <dbReference type="RuleBase" id="RU004168"/>
    </source>
</evidence>
<reference evidence="7" key="3">
    <citation type="submission" date="2021-08" db="EMBL/GenBank/DDBJ databases">
        <authorList>
            <person name="Tani A."/>
            <person name="Ola A."/>
            <person name="Ogura Y."/>
            <person name="Katsura K."/>
            <person name="Hayashi T."/>
        </authorList>
    </citation>
    <scope>NUCLEOTIDE SEQUENCE</scope>
    <source>
        <strain evidence="7">DSM 22415</strain>
    </source>
</reference>
<dbReference type="InterPro" id="IPR020456">
    <property type="entry name" value="Acylphosphatase"/>
</dbReference>
<feature type="active site" evidence="4">
    <location>
        <position position="21"/>
    </location>
</feature>
<dbReference type="PANTHER" id="PTHR47268">
    <property type="entry name" value="ACYLPHOSPHATASE"/>
    <property type="match status" value="1"/>
</dbReference>
<evidence type="ECO:0000256" key="4">
    <source>
        <dbReference type="PROSITE-ProRule" id="PRU00520"/>
    </source>
</evidence>
<dbReference type="AlphaFoldDB" id="A0A564G3Z1"/>
<organism evidence="8 9">
    <name type="scientific">Methylobacterium dankookense</name>
    <dbReference type="NCBI Taxonomy" id="560405"/>
    <lineage>
        <taxon>Bacteria</taxon>
        <taxon>Pseudomonadati</taxon>
        <taxon>Pseudomonadota</taxon>
        <taxon>Alphaproteobacteria</taxon>
        <taxon>Hyphomicrobiales</taxon>
        <taxon>Methylobacteriaceae</taxon>
        <taxon>Methylobacterium</taxon>
    </lineage>
</organism>
<reference evidence="8 9" key="1">
    <citation type="submission" date="2019-06" db="EMBL/GenBank/DDBJ databases">
        <authorList>
            <person name="Rodrigo-Torres L."/>
            <person name="Arahal R. D."/>
            <person name="Lucena T."/>
        </authorList>
    </citation>
    <scope>NUCLEOTIDE SEQUENCE [LARGE SCALE GENOMIC DNA]</scope>
    <source>
        <strain evidence="8 9">SW08-7</strain>
    </source>
</reference>
<dbReference type="InterPro" id="IPR001792">
    <property type="entry name" value="Acylphosphatase-like_dom"/>
</dbReference>
<dbReference type="Pfam" id="PF00708">
    <property type="entry name" value="Acylphosphatase"/>
    <property type="match status" value="1"/>
</dbReference>
<feature type="domain" description="Acylphosphatase-like" evidence="6">
    <location>
        <begin position="6"/>
        <end position="92"/>
    </location>
</feature>
<dbReference type="InterPro" id="IPR036046">
    <property type="entry name" value="Acylphosphatase-like_dom_sf"/>
</dbReference>
<evidence type="ECO:0000313" key="9">
    <source>
        <dbReference type="Proteomes" id="UP000401717"/>
    </source>
</evidence>
<dbReference type="RefSeq" id="WP_144767001.1">
    <property type="nucleotide sequence ID" value="NZ_BPQI01000123.1"/>
</dbReference>
<evidence type="ECO:0000313" key="10">
    <source>
        <dbReference type="Proteomes" id="UP001055303"/>
    </source>
</evidence>
<accession>A0A564G3Z1</accession>
<dbReference type="PRINTS" id="PR00112">
    <property type="entry name" value="ACYLPHPHTASE"/>
</dbReference>
<name>A0A564G3Z1_9HYPH</name>
<proteinExistence type="inferred from homology"/>
<reference evidence="7" key="2">
    <citation type="journal article" date="2021" name="Front. Microbiol.">
        <title>Comprehensive Comparative Genomics and Phenotyping of Methylobacterium Species.</title>
        <authorList>
            <person name="Alessa O."/>
            <person name="Ogura Y."/>
            <person name="Fujitani Y."/>
            <person name="Takami H."/>
            <person name="Hayashi T."/>
            <person name="Sahin N."/>
            <person name="Tani A."/>
        </authorList>
    </citation>
    <scope>NUCLEOTIDE SEQUENCE</scope>
    <source>
        <strain evidence="7">DSM 22415</strain>
    </source>
</reference>
<dbReference type="Gene3D" id="3.30.70.100">
    <property type="match status" value="1"/>
</dbReference>
<keyword evidence="4 8" id="KW-0378">Hydrolase</keyword>
<comment type="similarity">
    <text evidence="1 5">Belongs to the acylphosphatase family.</text>
</comment>
<evidence type="ECO:0000256" key="3">
    <source>
        <dbReference type="ARBA" id="ARBA00047645"/>
    </source>
</evidence>
<dbReference type="PROSITE" id="PS51160">
    <property type="entry name" value="ACYLPHOSPHATASE_3"/>
    <property type="match status" value="1"/>
</dbReference>
<dbReference type="EMBL" id="BPQI01000123">
    <property type="protein sequence ID" value="GJD57890.1"/>
    <property type="molecule type" value="Genomic_DNA"/>
</dbReference>
<feature type="active site" evidence="4">
    <location>
        <position position="39"/>
    </location>
</feature>
<evidence type="ECO:0000256" key="1">
    <source>
        <dbReference type="ARBA" id="ARBA00005614"/>
    </source>
</evidence>
<comment type="catalytic activity">
    <reaction evidence="3 4">
        <text>an acyl phosphate + H2O = a carboxylate + phosphate + H(+)</text>
        <dbReference type="Rhea" id="RHEA:14965"/>
        <dbReference type="ChEBI" id="CHEBI:15377"/>
        <dbReference type="ChEBI" id="CHEBI:15378"/>
        <dbReference type="ChEBI" id="CHEBI:29067"/>
        <dbReference type="ChEBI" id="CHEBI:43474"/>
        <dbReference type="ChEBI" id="CHEBI:59918"/>
        <dbReference type="EC" id="3.6.1.7"/>
    </reaction>
</comment>